<dbReference type="Proteomes" id="UP000193986">
    <property type="component" value="Unassembled WGS sequence"/>
</dbReference>
<dbReference type="SUPFAM" id="SSF55298">
    <property type="entry name" value="YjgF-like"/>
    <property type="match status" value="1"/>
</dbReference>
<dbReference type="PANTHER" id="PTHR43147">
    <property type="entry name" value="PROTEIN TAS"/>
    <property type="match status" value="1"/>
</dbReference>
<proteinExistence type="predicted"/>
<dbReference type="InParanoid" id="A0A1Y2BGD4"/>
<organism evidence="2 3">
    <name type="scientific">Naematelia encephala</name>
    <dbReference type="NCBI Taxonomy" id="71784"/>
    <lineage>
        <taxon>Eukaryota</taxon>
        <taxon>Fungi</taxon>
        <taxon>Dikarya</taxon>
        <taxon>Basidiomycota</taxon>
        <taxon>Agaricomycotina</taxon>
        <taxon>Tremellomycetes</taxon>
        <taxon>Tremellales</taxon>
        <taxon>Naemateliaceae</taxon>
        <taxon>Naematelia</taxon>
    </lineage>
</organism>
<evidence type="ECO:0000313" key="3">
    <source>
        <dbReference type="Proteomes" id="UP000193986"/>
    </source>
</evidence>
<feature type="domain" description="NADP-dependent oxidoreductase" evidence="1">
    <location>
        <begin position="22"/>
        <end position="314"/>
    </location>
</feature>
<dbReference type="OrthoDB" id="686384at2759"/>
<dbReference type="Gene3D" id="3.30.1330.40">
    <property type="entry name" value="RutC-like"/>
    <property type="match status" value="1"/>
</dbReference>
<dbReference type="CDD" id="cd19101">
    <property type="entry name" value="AKR_unchar"/>
    <property type="match status" value="1"/>
</dbReference>
<dbReference type="InterPro" id="IPR035959">
    <property type="entry name" value="RutC-like_sf"/>
</dbReference>
<dbReference type="STRING" id="71784.A0A1Y2BGD4"/>
<dbReference type="Pfam" id="PF01042">
    <property type="entry name" value="Ribonuc_L-PSP"/>
    <property type="match status" value="1"/>
</dbReference>
<sequence length="505" mass="54182">MTPTIETIVLQPNSLKPLRIPRIITGLWQLAGGHDSAVDVASCAKAMQELSESGFTGFDMADHYGPAEEVVGAYRSMGDGPIIQAFTKWCPAPGPTTREIAEAAVDLALKRMKSEVIDLLQYHIWDYTDMSYLANCEYLADMQKKGKIAHLGLTNTDLSHLKLLYSSGITIASNQVSISVLDRRAHKGGLAEWAEANGVGLLAYGTLLGGFISEKWVGKAEPTELDNWSLKKYKRFIDAAGGWEAFQTVLQALDTIAKKHGVSISTIASRYVLDLPGVAAVIVGSRLGPSAISYASLNLEIFSLKLDDTDRETIAVAQEGLKDLPGDCGDEYRRPPFLTAAGDLSDHISPEDKEKRESLDEAISQGRRVEYSSGSPWEPIAGYCRAVRIGQTITVSGTTARQLPSGGISGGSSAQDQTSNVLDIISGALKALGSSLKDVVRTRVFLVDETDCIDVCKVHGAVFAREGIRPANTCIAGIKLIGPTLRVEIEADAVVGAGAQSPYRI</sequence>
<gene>
    <name evidence="2" type="ORF">BCR39DRAFT_521408</name>
</gene>
<dbReference type="PANTHER" id="PTHR43147:SF2">
    <property type="entry name" value="NADP-DEPENDENT OXIDOREDUCTASE DOMAIN-CONTAINING PROTEIN"/>
    <property type="match status" value="1"/>
</dbReference>
<reference evidence="2 3" key="1">
    <citation type="submission" date="2016-07" db="EMBL/GenBank/DDBJ databases">
        <title>Pervasive Adenine N6-methylation of Active Genes in Fungi.</title>
        <authorList>
            <consortium name="DOE Joint Genome Institute"/>
            <person name="Mondo S.J."/>
            <person name="Dannebaum R.O."/>
            <person name="Kuo R.C."/>
            <person name="Labutti K."/>
            <person name="Haridas S."/>
            <person name="Kuo A."/>
            <person name="Salamov A."/>
            <person name="Ahrendt S.R."/>
            <person name="Lipzen A."/>
            <person name="Sullivan W."/>
            <person name="Andreopoulos W.B."/>
            <person name="Clum A."/>
            <person name="Lindquist E."/>
            <person name="Daum C."/>
            <person name="Ramamoorthy G.K."/>
            <person name="Gryganskyi A."/>
            <person name="Culley D."/>
            <person name="Magnuson J.K."/>
            <person name="James T.Y."/>
            <person name="O'Malley M.A."/>
            <person name="Stajich J.E."/>
            <person name="Spatafora J.W."/>
            <person name="Visel A."/>
            <person name="Grigoriev I.V."/>
        </authorList>
    </citation>
    <scope>NUCLEOTIDE SEQUENCE [LARGE SCALE GENOMIC DNA]</scope>
    <source>
        <strain evidence="2 3">68-887.2</strain>
    </source>
</reference>
<accession>A0A1Y2BGD4</accession>
<dbReference type="InterPro" id="IPR023210">
    <property type="entry name" value="NADP_OxRdtase_dom"/>
</dbReference>
<evidence type="ECO:0000313" key="2">
    <source>
        <dbReference type="EMBL" id="ORY33135.1"/>
    </source>
</evidence>
<keyword evidence="3" id="KW-1185">Reference proteome</keyword>
<comment type="caution">
    <text evidence="2">The sequence shown here is derived from an EMBL/GenBank/DDBJ whole genome shotgun (WGS) entry which is preliminary data.</text>
</comment>
<protein>
    <submittedName>
        <fullName evidence="2">Aldo/keto reductase</fullName>
    </submittedName>
</protein>
<evidence type="ECO:0000259" key="1">
    <source>
        <dbReference type="Pfam" id="PF00248"/>
    </source>
</evidence>
<dbReference type="AlphaFoldDB" id="A0A1Y2BGD4"/>
<dbReference type="Pfam" id="PF00248">
    <property type="entry name" value="Aldo_ket_red"/>
    <property type="match status" value="1"/>
</dbReference>
<dbReference type="InterPro" id="IPR006175">
    <property type="entry name" value="YjgF/YER057c/UK114"/>
</dbReference>
<dbReference type="CDD" id="cd06154">
    <property type="entry name" value="YjgF_YER057c_UK114_like_6"/>
    <property type="match status" value="1"/>
</dbReference>
<dbReference type="EMBL" id="MCFC01000007">
    <property type="protein sequence ID" value="ORY33135.1"/>
    <property type="molecule type" value="Genomic_DNA"/>
</dbReference>
<dbReference type="InterPro" id="IPR036812">
    <property type="entry name" value="NAD(P)_OxRdtase_dom_sf"/>
</dbReference>
<dbReference type="SUPFAM" id="SSF51430">
    <property type="entry name" value="NAD(P)-linked oxidoreductase"/>
    <property type="match status" value="1"/>
</dbReference>
<dbReference type="Gene3D" id="3.20.20.100">
    <property type="entry name" value="NADP-dependent oxidoreductase domain"/>
    <property type="match status" value="1"/>
</dbReference>
<name>A0A1Y2BGD4_9TREE</name>